<dbReference type="Gene3D" id="1.10.10.10">
    <property type="entry name" value="Winged helix-like DNA-binding domain superfamily/Winged helix DNA-binding domain"/>
    <property type="match status" value="1"/>
</dbReference>
<dbReference type="GO" id="GO:0003677">
    <property type="term" value="F:DNA binding"/>
    <property type="evidence" value="ECO:0007669"/>
    <property type="project" value="UniProtKB-KW"/>
</dbReference>
<comment type="caution">
    <text evidence="5">The sequence shown here is derived from an EMBL/GenBank/DDBJ whole genome shotgun (WGS) entry which is preliminary data.</text>
</comment>
<dbReference type="InterPro" id="IPR036388">
    <property type="entry name" value="WH-like_DNA-bd_sf"/>
</dbReference>
<dbReference type="RefSeq" id="WP_137451408.1">
    <property type="nucleotide sequence ID" value="NZ_SZZH01000006.1"/>
</dbReference>
<gene>
    <name evidence="5" type="ORF">FDO65_19610</name>
</gene>
<dbReference type="Gene3D" id="1.20.120.530">
    <property type="entry name" value="GntR ligand-binding domain-like"/>
    <property type="match status" value="1"/>
</dbReference>
<dbReference type="Proteomes" id="UP000306985">
    <property type="component" value="Unassembled WGS sequence"/>
</dbReference>
<dbReference type="CDD" id="cd07377">
    <property type="entry name" value="WHTH_GntR"/>
    <property type="match status" value="1"/>
</dbReference>
<dbReference type="EMBL" id="SZZH01000006">
    <property type="protein sequence ID" value="TKV57022.1"/>
    <property type="molecule type" value="Genomic_DNA"/>
</dbReference>
<evidence type="ECO:0000256" key="2">
    <source>
        <dbReference type="ARBA" id="ARBA00023125"/>
    </source>
</evidence>
<dbReference type="PANTHER" id="PTHR43537:SF24">
    <property type="entry name" value="GLUCONATE OPERON TRANSCRIPTIONAL REPRESSOR"/>
    <property type="match status" value="1"/>
</dbReference>
<dbReference type="SUPFAM" id="SSF46785">
    <property type="entry name" value="Winged helix' DNA-binding domain"/>
    <property type="match status" value="1"/>
</dbReference>
<dbReference type="Pfam" id="PF00392">
    <property type="entry name" value="GntR"/>
    <property type="match status" value="1"/>
</dbReference>
<proteinExistence type="predicted"/>
<dbReference type="OrthoDB" id="5243844at2"/>
<sequence length="215" mass="24069">MAVPVYEQLRALILSDEFGPDAMLVETSLAARLGVSRTPIREALRRLEQDGLVERTSRGTRVVERSPEQILEIYELRILLEGQAARAAAERATSLDLNRLRVIHEQMLAAGPDDDEDRVRLNRLFHEALWAASHNGTLVDVIDRLIAHLHPQTTLRFPGRWDDILAEHGELLDAITEHRADDAAAIATAHMAKAREIRLQLYAGTLGDRLIDRGA</sequence>
<protein>
    <submittedName>
        <fullName evidence="5">GntR family transcriptional regulator</fullName>
    </submittedName>
</protein>
<feature type="domain" description="HTH gntR-type" evidence="4">
    <location>
        <begin position="1"/>
        <end position="65"/>
    </location>
</feature>
<evidence type="ECO:0000256" key="3">
    <source>
        <dbReference type="ARBA" id="ARBA00023163"/>
    </source>
</evidence>
<dbReference type="InterPro" id="IPR000524">
    <property type="entry name" value="Tscrpt_reg_HTH_GntR"/>
</dbReference>
<dbReference type="GO" id="GO:0003700">
    <property type="term" value="F:DNA-binding transcription factor activity"/>
    <property type="evidence" value="ECO:0007669"/>
    <property type="project" value="InterPro"/>
</dbReference>
<keyword evidence="6" id="KW-1185">Reference proteome</keyword>
<name>A0A4U6QAU7_9ACTN</name>
<dbReference type="PROSITE" id="PS50949">
    <property type="entry name" value="HTH_GNTR"/>
    <property type="match status" value="1"/>
</dbReference>
<dbReference type="SMART" id="SM00895">
    <property type="entry name" value="FCD"/>
    <property type="match status" value="1"/>
</dbReference>
<evidence type="ECO:0000313" key="6">
    <source>
        <dbReference type="Proteomes" id="UP000306985"/>
    </source>
</evidence>
<evidence type="ECO:0000256" key="1">
    <source>
        <dbReference type="ARBA" id="ARBA00023015"/>
    </source>
</evidence>
<evidence type="ECO:0000259" key="4">
    <source>
        <dbReference type="PROSITE" id="PS50949"/>
    </source>
</evidence>
<organism evidence="5 6">
    <name type="scientific">Nakamurella flava</name>
    <dbReference type="NCBI Taxonomy" id="2576308"/>
    <lineage>
        <taxon>Bacteria</taxon>
        <taxon>Bacillati</taxon>
        <taxon>Actinomycetota</taxon>
        <taxon>Actinomycetes</taxon>
        <taxon>Nakamurellales</taxon>
        <taxon>Nakamurellaceae</taxon>
        <taxon>Nakamurella</taxon>
    </lineage>
</organism>
<dbReference type="SUPFAM" id="SSF48008">
    <property type="entry name" value="GntR ligand-binding domain-like"/>
    <property type="match status" value="1"/>
</dbReference>
<dbReference type="PRINTS" id="PR00035">
    <property type="entry name" value="HTHGNTR"/>
</dbReference>
<dbReference type="InterPro" id="IPR008920">
    <property type="entry name" value="TF_FadR/GntR_C"/>
</dbReference>
<dbReference type="InterPro" id="IPR011711">
    <property type="entry name" value="GntR_C"/>
</dbReference>
<reference evidence="5 6" key="1">
    <citation type="submission" date="2019-05" db="EMBL/GenBank/DDBJ databases">
        <title>Nakamurella sp. N5BH11, whole genome shotgun sequence.</title>
        <authorList>
            <person name="Tuo L."/>
        </authorList>
    </citation>
    <scope>NUCLEOTIDE SEQUENCE [LARGE SCALE GENOMIC DNA]</scope>
    <source>
        <strain evidence="5 6">N5BH11</strain>
    </source>
</reference>
<dbReference type="AlphaFoldDB" id="A0A4U6QAU7"/>
<keyword evidence="2" id="KW-0238">DNA-binding</keyword>
<keyword evidence="1" id="KW-0805">Transcription regulation</keyword>
<evidence type="ECO:0000313" key="5">
    <source>
        <dbReference type="EMBL" id="TKV57022.1"/>
    </source>
</evidence>
<dbReference type="SMART" id="SM00345">
    <property type="entry name" value="HTH_GNTR"/>
    <property type="match status" value="1"/>
</dbReference>
<keyword evidence="3" id="KW-0804">Transcription</keyword>
<dbReference type="Pfam" id="PF07729">
    <property type="entry name" value="FCD"/>
    <property type="match status" value="1"/>
</dbReference>
<dbReference type="InterPro" id="IPR036390">
    <property type="entry name" value="WH_DNA-bd_sf"/>
</dbReference>
<accession>A0A4U6QAU7</accession>
<dbReference type="PANTHER" id="PTHR43537">
    <property type="entry name" value="TRANSCRIPTIONAL REGULATOR, GNTR FAMILY"/>
    <property type="match status" value="1"/>
</dbReference>